<evidence type="ECO:0000313" key="1">
    <source>
        <dbReference type="EMBL" id="QYN79803.1"/>
    </source>
</evidence>
<keyword evidence="2" id="KW-1185">Reference proteome</keyword>
<accession>A0AAE7WEW9</accession>
<dbReference type="RefSeq" id="YP_010658790.1">
    <property type="nucleotide sequence ID" value="NC_070861.1"/>
</dbReference>
<protein>
    <submittedName>
        <fullName evidence="1">Uncharacterized protein</fullName>
    </submittedName>
</protein>
<proteinExistence type="predicted"/>
<reference evidence="1" key="1">
    <citation type="journal article" date="2021" name="Viruses">
        <title>Novel Viruses That Lyse Plant and Human Strains of Kosakonia cowanii.</title>
        <authorList>
            <person name="Petrzik K."/>
            <person name="Brazdova S."/>
            <person name="Krawczyk K."/>
        </authorList>
    </citation>
    <scope>NUCLEOTIDE SEQUENCE</scope>
</reference>
<dbReference type="KEGG" id="vg:77934749"/>
<organism evidence="1 2">
    <name type="scientific">Kosakonia phage Kc283</name>
    <dbReference type="NCBI Taxonomy" id="2863195"/>
    <lineage>
        <taxon>Viruses</taxon>
        <taxon>Duplodnaviria</taxon>
        <taxon>Heunggongvirae</taxon>
        <taxon>Uroviricota</taxon>
        <taxon>Caudoviricetes</taxon>
        <taxon>Schitoviridae</taxon>
        <taxon>Cbunavirus</taxon>
        <taxon>Cbunavirus Kc283</taxon>
    </lineage>
</organism>
<name>A0AAE7WEW9_9CAUD</name>
<dbReference type="GeneID" id="77934749"/>
<dbReference type="Proteomes" id="UP000828444">
    <property type="component" value="Segment"/>
</dbReference>
<sequence>MELNLGCNDSRVNHAMTLWLLGKPGELISFCTTDERILTMCPPDSIHTLNHKGKKLTVYIGGIVSNIETRELWLITYLQKVE</sequence>
<evidence type="ECO:0000313" key="2">
    <source>
        <dbReference type="Proteomes" id="UP000828444"/>
    </source>
</evidence>
<dbReference type="EMBL" id="MZ348421">
    <property type="protein sequence ID" value="QYN79803.1"/>
    <property type="molecule type" value="Genomic_DNA"/>
</dbReference>